<dbReference type="Gene3D" id="1.10.800.10">
    <property type="entry name" value="Aromatic amino acid hydroxylase"/>
    <property type="match status" value="1"/>
</dbReference>
<gene>
    <name evidence="2" type="ORF">CGOC_LOCUS11152</name>
</gene>
<protein>
    <recommendedName>
        <fullName evidence="1">Biopterin-dependent aromatic amino acid hydroxylase family profile domain-containing protein</fullName>
    </recommendedName>
</protein>
<dbReference type="PROSITE" id="PS51410">
    <property type="entry name" value="BH4_AAA_HYDROXYL_2"/>
    <property type="match status" value="1"/>
</dbReference>
<dbReference type="InterPro" id="IPR036951">
    <property type="entry name" value="ArAA_hydroxylase_sf"/>
</dbReference>
<evidence type="ECO:0000259" key="1">
    <source>
        <dbReference type="PROSITE" id="PS51410"/>
    </source>
</evidence>
<evidence type="ECO:0000313" key="2">
    <source>
        <dbReference type="EMBL" id="VDN29062.1"/>
    </source>
</evidence>
<feature type="domain" description="Biopterin-dependent aromatic amino acid hydroxylase family profile" evidence="1">
    <location>
        <begin position="4"/>
        <end position="70"/>
    </location>
</feature>
<dbReference type="Pfam" id="PF00351">
    <property type="entry name" value="Biopterin_H"/>
    <property type="match status" value="1"/>
</dbReference>
<dbReference type="GO" id="GO:0009072">
    <property type="term" value="P:aromatic amino acid metabolic process"/>
    <property type="evidence" value="ECO:0007669"/>
    <property type="project" value="InterPro"/>
</dbReference>
<dbReference type="GO" id="GO:0005506">
    <property type="term" value="F:iron ion binding"/>
    <property type="evidence" value="ECO:0007669"/>
    <property type="project" value="InterPro"/>
</dbReference>
<accession>A0A3P7QB47</accession>
<sequence>MVHDWNLGSKQNGDSVPYFPRRIADIDQFANRILSYGAELDSDHPLSKHLLCERSAKGRLVVTNKVWDSE</sequence>
<proteinExistence type="predicted"/>
<name>A0A3P7QB47_CYLGO</name>
<dbReference type="OrthoDB" id="983542at2759"/>
<evidence type="ECO:0000313" key="3">
    <source>
        <dbReference type="Proteomes" id="UP000271889"/>
    </source>
</evidence>
<dbReference type="AlphaFoldDB" id="A0A3P7QB47"/>
<keyword evidence="3" id="KW-1185">Reference proteome</keyword>
<dbReference type="InterPro" id="IPR036329">
    <property type="entry name" value="Aro-AA_hydroxylase_C_sf"/>
</dbReference>
<dbReference type="Proteomes" id="UP000271889">
    <property type="component" value="Unassembled WGS sequence"/>
</dbReference>
<dbReference type="SUPFAM" id="SSF56534">
    <property type="entry name" value="Aromatic aminoacid monoxygenases, catalytic and oligomerization domains"/>
    <property type="match status" value="1"/>
</dbReference>
<dbReference type="EMBL" id="UYRV01114703">
    <property type="protein sequence ID" value="VDN29062.1"/>
    <property type="molecule type" value="Genomic_DNA"/>
</dbReference>
<dbReference type="GO" id="GO:0016714">
    <property type="term" value="F:oxidoreductase activity, acting on paired donors, with incorporation or reduction of molecular oxygen, reduced pteridine as one donor, and incorporation of one atom of oxygen"/>
    <property type="evidence" value="ECO:0007669"/>
    <property type="project" value="InterPro"/>
</dbReference>
<reference evidence="2 3" key="1">
    <citation type="submission" date="2018-11" db="EMBL/GenBank/DDBJ databases">
        <authorList>
            <consortium name="Pathogen Informatics"/>
        </authorList>
    </citation>
    <scope>NUCLEOTIDE SEQUENCE [LARGE SCALE GENOMIC DNA]</scope>
</reference>
<dbReference type="InterPro" id="IPR019774">
    <property type="entry name" value="Aromatic-AA_hydroxylase_C"/>
</dbReference>
<organism evidence="2 3">
    <name type="scientific">Cylicostephanus goldi</name>
    <name type="common">Nematode worm</name>
    <dbReference type="NCBI Taxonomy" id="71465"/>
    <lineage>
        <taxon>Eukaryota</taxon>
        <taxon>Metazoa</taxon>
        <taxon>Ecdysozoa</taxon>
        <taxon>Nematoda</taxon>
        <taxon>Chromadorea</taxon>
        <taxon>Rhabditida</taxon>
        <taxon>Rhabditina</taxon>
        <taxon>Rhabditomorpha</taxon>
        <taxon>Strongyloidea</taxon>
        <taxon>Strongylidae</taxon>
        <taxon>Cylicostephanus</taxon>
    </lineage>
</organism>